<dbReference type="InterPro" id="IPR001469">
    <property type="entry name" value="ATP_synth_F1_dsu/esu"/>
</dbReference>
<evidence type="ECO:0000256" key="1">
    <source>
        <dbReference type="ARBA" id="ARBA00004184"/>
    </source>
</evidence>
<dbReference type="AlphaFoldDB" id="A0A7Z7PQ25"/>
<keyword evidence="3 8" id="KW-0813">Transport</keyword>
<evidence type="ECO:0000313" key="14">
    <source>
        <dbReference type="Proteomes" id="UP000250796"/>
    </source>
</evidence>
<evidence type="ECO:0000256" key="3">
    <source>
        <dbReference type="ARBA" id="ARBA00022448"/>
    </source>
</evidence>
<keyword evidence="7 8" id="KW-0066">ATP synthesis</keyword>
<dbReference type="InterPro" id="IPR020547">
    <property type="entry name" value="ATP_synth_F1_esu_C"/>
</dbReference>
<comment type="subunit">
    <text evidence="8 9">F-type ATPases have 2 components, CF(1) - the catalytic core - and CF(0) - the membrane proton channel. CF(1) has five subunits: alpha(3), beta(3), gamma(1), delta(1), epsilon(1). CF(0) has three main subunits: a, b and c.</text>
</comment>
<evidence type="ECO:0000256" key="8">
    <source>
        <dbReference type="HAMAP-Rule" id="MF_00530"/>
    </source>
</evidence>
<feature type="domain" description="ATP synthase epsilon subunit C-terminal" evidence="11">
    <location>
        <begin position="85"/>
        <end position="127"/>
    </location>
</feature>
<evidence type="ECO:0000256" key="6">
    <source>
        <dbReference type="ARBA" id="ARBA00023196"/>
    </source>
</evidence>
<dbReference type="Pfam" id="PF00401">
    <property type="entry name" value="ATP-synt_DE"/>
    <property type="match status" value="1"/>
</dbReference>
<protein>
    <recommendedName>
        <fullName evidence="8">ATP synthase epsilon chain</fullName>
    </recommendedName>
    <alternativeName>
        <fullName evidence="8">ATP synthase F1 sector epsilon subunit</fullName>
    </alternativeName>
    <alternativeName>
        <fullName evidence="8">F-ATPase epsilon subunit</fullName>
    </alternativeName>
</protein>
<evidence type="ECO:0000313" key="13">
    <source>
        <dbReference type="EMBL" id="SSC13705.1"/>
    </source>
</evidence>
<gene>
    <name evidence="8 13" type="primary">atpC</name>
    <name evidence="13" type="ORF">MESINF_2265</name>
</gene>
<keyword evidence="8" id="KW-0375">Hydrogen ion transport</keyword>
<dbReference type="GO" id="GO:0046933">
    <property type="term" value="F:proton-transporting ATP synthase activity, rotational mechanism"/>
    <property type="evidence" value="ECO:0007669"/>
    <property type="project" value="UniProtKB-UniRule"/>
</dbReference>
<reference evidence="13 14" key="1">
    <citation type="submission" date="2017-01" db="EMBL/GenBank/DDBJ databases">
        <authorList>
            <person name="Erauso G."/>
        </authorList>
    </citation>
    <scope>NUCLEOTIDE SEQUENCE [LARGE SCALE GENOMIC DNA]</scope>
    <source>
        <strain evidence="13">MESINF1</strain>
    </source>
</reference>
<dbReference type="GO" id="GO:0045259">
    <property type="term" value="C:proton-transporting ATP synthase complex"/>
    <property type="evidence" value="ECO:0007669"/>
    <property type="project" value="UniProtKB-KW"/>
</dbReference>
<keyword evidence="4 8" id="KW-0406">Ion transport</keyword>
<dbReference type="CDD" id="cd12152">
    <property type="entry name" value="F1-ATPase_delta"/>
    <property type="match status" value="1"/>
</dbReference>
<sequence length="134" mass="15475">MLFKTKIVTPYGIVWEGEAEYISFKSVEGEIGFLPERAPAVMKLVVDVVEIRAAGVVHTFAVHGGYILQERDMTTIITDAAERPEEINVERARQRLKRAEELLEISDSRRERARNQAKLQRHMLRIKLGSERWQ</sequence>
<dbReference type="NCBIfam" id="TIGR01216">
    <property type="entry name" value="ATP_synt_epsi"/>
    <property type="match status" value="1"/>
</dbReference>
<organism evidence="13 14">
    <name type="scientific">Mesotoga infera</name>
    <dbReference type="NCBI Taxonomy" id="1236046"/>
    <lineage>
        <taxon>Bacteria</taxon>
        <taxon>Thermotogati</taxon>
        <taxon>Thermotogota</taxon>
        <taxon>Thermotogae</taxon>
        <taxon>Kosmotogales</taxon>
        <taxon>Kosmotogaceae</taxon>
        <taxon>Mesotoga</taxon>
    </lineage>
</organism>
<dbReference type="Gene3D" id="2.60.15.10">
    <property type="entry name" value="F0F1 ATP synthase delta/epsilon subunit, N-terminal"/>
    <property type="match status" value="1"/>
</dbReference>
<dbReference type="KEGG" id="minf:MESINF_2265"/>
<name>A0A7Z7PQ25_9BACT</name>
<keyword evidence="10" id="KW-0175">Coiled coil</keyword>
<keyword evidence="8" id="KW-1003">Cell membrane</keyword>
<dbReference type="Proteomes" id="UP000250796">
    <property type="component" value="Chromosome MESINF"/>
</dbReference>
<dbReference type="Pfam" id="PF02823">
    <property type="entry name" value="ATP-synt_DE_N"/>
    <property type="match status" value="1"/>
</dbReference>
<dbReference type="InterPro" id="IPR036771">
    <property type="entry name" value="ATPsynth_dsu/esu_N"/>
</dbReference>
<proteinExistence type="inferred from homology"/>
<dbReference type="RefSeq" id="WP_169699824.1">
    <property type="nucleotide sequence ID" value="NZ_LS974202.1"/>
</dbReference>
<feature type="coiled-coil region" evidence="10">
    <location>
        <begin position="89"/>
        <end position="116"/>
    </location>
</feature>
<evidence type="ECO:0000259" key="12">
    <source>
        <dbReference type="Pfam" id="PF02823"/>
    </source>
</evidence>
<dbReference type="PANTHER" id="PTHR13822">
    <property type="entry name" value="ATP SYNTHASE DELTA/EPSILON CHAIN"/>
    <property type="match status" value="1"/>
</dbReference>
<dbReference type="GO" id="GO:0005524">
    <property type="term" value="F:ATP binding"/>
    <property type="evidence" value="ECO:0007669"/>
    <property type="project" value="UniProtKB-UniRule"/>
</dbReference>
<comment type="function">
    <text evidence="8">Produces ATP from ADP in the presence of a proton gradient across the membrane.</text>
</comment>
<evidence type="ECO:0000256" key="2">
    <source>
        <dbReference type="ARBA" id="ARBA00005712"/>
    </source>
</evidence>
<comment type="subcellular location">
    <subcellularLocation>
        <location evidence="8">Cell membrane</location>
        <topology evidence="8">Peripheral membrane protein</topology>
    </subcellularLocation>
    <subcellularLocation>
        <location evidence="1">Endomembrane system</location>
        <topology evidence="1">Peripheral membrane protein</topology>
    </subcellularLocation>
</comment>
<keyword evidence="5 8" id="KW-0472">Membrane</keyword>
<dbReference type="HAMAP" id="MF_00530">
    <property type="entry name" value="ATP_synth_epsil_bac"/>
    <property type="match status" value="1"/>
</dbReference>
<dbReference type="GO" id="GO:0005886">
    <property type="term" value="C:plasma membrane"/>
    <property type="evidence" value="ECO:0007669"/>
    <property type="project" value="UniProtKB-SubCell"/>
</dbReference>
<dbReference type="InterPro" id="IPR020546">
    <property type="entry name" value="ATP_synth_F1_dsu/esu_N"/>
</dbReference>
<dbReference type="GO" id="GO:0012505">
    <property type="term" value="C:endomembrane system"/>
    <property type="evidence" value="ECO:0007669"/>
    <property type="project" value="UniProtKB-SubCell"/>
</dbReference>
<comment type="similarity">
    <text evidence="2 8 9">Belongs to the ATPase epsilon chain family.</text>
</comment>
<evidence type="ECO:0000256" key="5">
    <source>
        <dbReference type="ARBA" id="ARBA00023136"/>
    </source>
</evidence>
<evidence type="ECO:0000259" key="11">
    <source>
        <dbReference type="Pfam" id="PF00401"/>
    </source>
</evidence>
<accession>A0A7Z7PQ25</accession>
<dbReference type="PANTHER" id="PTHR13822:SF10">
    <property type="entry name" value="ATP SYNTHASE EPSILON CHAIN, CHLOROPLASTIC"/>
    <property type="match status" value="1"/>
</dbReference>
<dbReference type="EMBL" id="LS974202">
    <property type="protein sequence ID" value="SSC13705.1"/>
    <property type="molecule type" value="Genomic_DNA"/>
</dbReference>
<feature type="domain" description="ATP synthase F1 complex delta/epsilon subunit N-terminal" evidence="12">
    <location>
        <begin position="3"/>
        <end position="81"/>
    </location>
</feature>
<evidence type="ECO:0000256" key="9">
    <source>
        <dbReference type="RuleBase" id="RU003656"/>
    </source>
</evidence>
<dbReference type="SUPFAM" id="SSF51344">
    <property type="entry name" value="Epsilon subunit of F1F0-ATP synthase N-terminal domain"/>
    <property type="match status" value="1"/>
</dbReference>
<keyword evidence="14" id="KW-1185">Reference proteome</keyword>
<keyword evidence="6 8" id="KW-0139">CF(1)</keyword>
<evidence type="ECO:0000256" key="7">
    <source>
        <dbReference type="ARBA" id="ARBA00023310"/>
    </source>
</evidence>
<evidence type="ECO:0000256" key="4">
    <source>
        <dbReference type="ARBA" id="ARBA00023065"/>
    </source>
</evidence>
<evidence type="ECO:0000256" key="10">
    <source>
        <dbReference type="SAM" id="Coils"/>
    </source>
</evidence>